<dbReference type="InterPro" id="IPR009003">
    <property type="entry name" value="Peptidase_S1_PA"/>
</dbReference>
<organism evidence="1 2">
    <name type="scientific">Gigaspora margarita</name>
    <dbReference type="NCBI Taxonomy" id="4874"/>
    <lineage>
        <taxon>Eukaryota</taxon>
        <taxon>Fungi</taxon>
        <taxon>Fungi incertae sedis</taxon>
        <taxon>Mucoromycota</taxon>
        <taxon>Glomeromycotina</taxon>
        <taxon>Glomeromycetes</taxon>
        <taxon>Diversisporales</taxon>
        <taxon>Gigasporaceae</taxon>
        <taxon>Gigaspora</taxon>
    </lineage>
</organism>
<comment type="caution">
    <text evidence="1">The sequence shown here is derived from an EMBL/GenBank/DDBJ whole genome shotgun (WGS) entry which is preliminary data.</text>
</comment>
<dbReference type="Gene3D" id="2.40.10.10">
    <property type="entry name" value="Trypsin-like serine proteases"/>
    <property type="match status" value="1"/>
</dbReference>
<sequence>KFDHFPWDAPIESTELGSMVDSSDILDYDYGLINITDSKALESMVTIIRSNGQNSELIIKEGRKVTSYGAHVCKSGLITRVTCGFVKAFITVSTRKNGAGMIENLIYYGKDTSEISSGGDSRCPVFTYSQDLITVGLIGIHVKRLTVISEYLPLEVILNRSDVELVVS</sequence>
<accession>A0ABN7UUC5</accession>
<dbReference type="InterPro" id="IPR043504">
    <property type="entry name" value="Peptidase_S1_PA_chymotrypsin"/>
</dbReference>
<evidence type="ECO:0000313" key="1">
    <source>
        <dbReference type="EMBL" id="CAG8677651.1"/>
    </source>
</evidence>
<dbReference type="SUPFAM" id="SSF50494">
    <property type="entry name" value="Trypsin-like serine proteases"/>
    <property type="match status" value="1"/>
</dbReference>
<name>A0ABN7UUC5_GIGMA</name>
<dbReference type="Proteomes" id="UP000789901">
    <property type="component" value="Unassembled WGS sequence"/>
</dbReference>
<feature type="non-terminal residue" evidence="1">
    <location>
        <position position="1"/>
    </location>
</feature>
<reference evidence="1 2" key="1">
    <citation type="submission" date="2021-06" db="EMBL/GenBank/DDBJ databases">
        <authorList>
            <person name="Kallberg Y."/>
            <person name="Tangrot J."/>
            <person name="Rosling A."/>
        </authorList>
    </citation>
    <scope>NUCLEOTIDE SEQUENCE [LARGE SCALE GENOMIC DNA]</scope>
    <source>
        <strain evidence="1 2">120-4 pot B 10/14</strain>
    </source>
</reference>
<gene>
    <name evidence="1" type="ORF">GMARGA_LOCUS10779</name>
</gene>
<evidence type="ECO:0000313" key="2">
    <source>
        <dbReference type="Proteomes" id="UP000789901"/>
    </source>
</evidence>
<keyword evidence="2" id="KW-1185">Reference proteome</keyword>
<protein>
    <submittedName>
        <fullName evidence="1">3076_t:CDS:1</fullName>
    </submittedName>
</protein>
<proteinExistence type="predicted"/>
<dbReference type="EMBL" id="CAJVQB010006122">
    <property type="protein sequence ID" value="CAG8677651.1"/>
    <property type="molecule type" value="Genomic_DNA"/>
</dbReference>